<name>A0A644Z2U3_9ZZZZ</name>
<evidence type="ECO:0000259" key="1">
    <source>
        <dbReference type="Pfam" id="PF15919"/>
    </source>
</evidence>
<dbReference type="Gene3D" id="3.30.160.250">
    <property type="match status" value="1"/>
</dbReference>
<dbReference type="InterPro" id="IPR031807">
    <property type="entry name" value="HicB-like"/>
</dbReference>
<dbReference type="EMBL" id="VSSQ01007206">
    <property type="protein sequence ID" value="MPM35190.1"/>
    <property type="molecule type" value="Genomic_DNA"/>
</dbReference>
<feature type="domain" description="HicB-like antitoxin of toxin-antitoxin system" evidence="1">
    <location>
        <begin position="9"/>
        <end position="108"/>
    </location>
</feature>
<comment type="caution">
    <text evidence="2">The sequence shown here is derived from an EMBL/GenBank/DDBJ whole genome shotgun (WGS) entry which is preliminary data.</text>
</comment>
<dbReference type="InterPro" id="IPR035069">
    <property type="entry name" value="TTHA1013/TTHA0281-like"/>
</dbReference>
<dbReference type="SUPFAM" id="SSF143100">
    <property type="entry name" value="TTHA1013/TTHA0281-like"/>
    <property type="match status" value="1"/>
</dbReference>
<accession>A0A644Z2U3</accession>
<organism evidence="2">
    <name type="scientific">bioreactor metagenome</name>
    <dbReference type="NCBI Taxonomy" id="1076179"/>
    <lineage>
        <taxon>unclassified sequences</taxon>
        <taxon>metagenomes</taxon>
        <taxon>ecological metagenomes</taxon>
    </lineage>
</organism>
<evidence type="ECO:0000313" key="2">
    <source>
        <dbReference type="EMBL" id="MPM35190.1"/>
    </source>
</evidence>
<sequence>MNKKDFAIYPAIFEYAEDGITITFPDLPGCISCAGSQEEALYMAKDVLGVFIAACESLGDTIPAPSKGSDIKTEPGHAVFMVDVWLPIYREEKRSGSVKKNVTIPVWLNSLAEKQKLNFSQILQAGIKASLGIQDR</sequence>
<dbReference type="AlphaFoldDB" id="A0A644Z2U3"/>
<protein>
    <recommendedName>
        <fullName evidence="1">HicB-like antitoxin of toxin-antitoxin system domain-containing protein</fullName>
    </recommendedName>
</protein>
<gene>
    <name evidence="2" type="ORF">SDC9_81780</name>
</gene>
<dbReference type="Pfam" id="PF15919">
    <property type="entry name" value="HicB_lk_antitox"/>
    <property type="match status" value="1"/>
</dbReference>
<proteinExistence type="predicted"/>
<reference evidence="2" key="1">
    <citation type="submission" date="2019-08" db="EMBL/GenBank/DDBJ databases">
        <authorList>
            <person name="Kucharzyk K."/>
            <person name="Murdoch R.W."/>
            <person name="Higgins S."/>
            <person name="Loffler F."/>
        </authorList>
    </citation>
    <scope>NUCLEOTIDE SEQUENCE</scope>
</reference>